<dbReference type="InterPro" id="IPR011712">
    <property type="entry name" value="Sig_transdc_His_kin_sub3_dim/P"/>
</dbReference>
<evidence type="ECO:0000256" key="4">
    <source>
        <dbReference type="SAM" id="Phobius"/>
    </source>
</evidence>
<dbReference type="InterPro" id="IPR050482">
    <property type="entry name" value="Sensor_HK_TwoCompSys"/>
</dbReference>
<evidence type="ECO:0000256" key="3">
    <source>
        <dbReference type="ARBA" id="ARBA00023012"/>
    </source>
</evidence>
<dbReference type="Gene3D" id="3.30.565.10">
    <property type="entry name" value="Histidine kinase-like ATPase, C-terminal domain"/>
    <property type="match status" value="1"/>
</dbReference>
<reference evidence="7" key="1">
    <citation type="submission" date="2014-10" db="EMBL/GenBank/DDBJ databases">
        <title>Massilia sp. genome.</title>
        <authorList>
            <person name="Xu B."/>
            <person name="Dai L."/>
            <person name="Huang Z."/>
        </authorList>
    </citation>
    <scope>NUCLEOTIDE SEQUENCE [LARGE SCALE GENOMIC DNA]</scope>
    <source>
        <strain evidence="7">CFS-1</strain>
    </source>
</reference>
<feature type="transmembrane region" description="Helical" evidence="4">
    <location>
        <begin position="85"/>
        <end position="104"/>
    </location>
</feature>
<dbReference type="InterPro" id="IPR003594">
    <property type="entry name" value="HATPase_dom"/>
</dbReference>
<gene>
    <name evidence="7" type="ORF">NM04_13360</name>
</gene>
<feature type="domain" description="Histidine kinase/HSP90-like ATPase" evidence="6">
    <location>
        <begin position="256"/>
        <end position="333"/>
    </location>
</feature>
<keyword evidence="8" id="KW-1185">Reference proteome</keyword>
<dbReference type="AlphaFoldDB" id="A0A422QK12"/>
<dbReference type="PANTHER" id="PTHR24421:SF63">
    <property type="entry name" value="SENSOR HISTIDINE KINASE DESK"/>
    <property type="match status" value="1"/>
</dbReference>
<feature type="transmembrane region" description="Helical" evidence="4">
    <location>
        <begin position="136"/>
        <end position="155"/>
    </location>
</feature>
<accession>A0A422QK12</accession>
<evidence type="ECO:0000256" key="2">
    <source>
        <dbReference type="ARBA" id="ARBA00022777"/>
    </source>
</evidence>
<organism evidence="7 8">
    <name type="scientific">Massilia aurea</name>
    <dbReference type="NCBI Taxonomy" id="373040"/>
    <lineage>
        <taxon>Bacteria</taxon>
        <taxon>Pseudomonadati</taxon>
        <taxon>Pseudomonadota</taxon>
        <taxon>Betaproteobacteria</taxon>
        <taxon>Burkholderiales</taxon>
        <taxon>Oxalobacteraceae</taxon>
        <taxon>Telluria group</taxon>
        <taxon>Massilia</taxon>
    </lineage>
</organism>
<dbReference type="CDD" id="cd16917">
    <property type="entry name" value="HATPase_UhpB-NarQ-NarX-like"/>
    <property type="match status" value="1"/>
</dbReference>
<dbReference type="InterPro" id="IPR036890">
    <property type="entry name" value="HATPase_C_sf"/>
</dbReference>
<dbReference type="GO" id="GO:0046983">
    <property type="term" value="F:protein dimerization activity"/>
    <property type="evidence" value="ECO:0007669"/>
    <property type="project" value="InterPro"/>
</dbReference>
<feature type="transmembrane region" description="Helical" evidence="4">
    <location>
        <begin position="46"/>
        <end position="65"/>
    </location>
</feature>
<dbReference type="Gene3D" id="1.20.5.1930">
    <property type="match status" value="1"/>
</dbReference>
<evidence type="ECO:0000313" key="8">
    <source>
        <dbReference type="Proteomes" id="UP000283254"/>
    </source>
</evidence>
<feature type="domain" description="Signal transduction histidine kinase subgroup 3 dimerisation and phosphoacceptor" evidence="5">
    <location>
        <begin position="181"/>
        <end position="247"/>
    </location>
</feature>
<evidence type="ECO:0000256" key="1">
    <source>
        <dbReference type="ARBA" id="ARBA00022679"/>
    </source>
</evidence>
<dbReference type="GO" id="GO:0016020">
    <property type="term" value="C:membrane"/>
    <property type="evidence" value="ECO:0007669"/>
    <property type="project" value="InterPro"/>
</dbReference>
<keyword evidence="1" id="KW-0808">Transferase</keyword>
<sequence>MMTTLRHALARPWIPPEYGRLQYLWLLSLGYLFWKFGYVTPGALEAALLALTLVVFVALYCFSFWARGWQVHACVAAGCLLGALWARWNPGAACFFIFACAMCARIPRPGHAVGGMLAVLAGGVAASFLVSGPMQMVFLLPLLLVGLPVGLSTLMDQRLRDSRARLTRKQEEVEHMARIAERERISRDLHDLLGHSLSTIALKAELAGKLARRDLDACEREIADIEASARNALAEVRAAVTGYRESGLAQALASARASLQAAEVVLDERVERIDLAPAVEHVVALAVREAVTNIVRHARASRCTLSLSREDGHAVLRVHDDGRLRDTDEIRRGNGLAGMQERVAALGGRMKLAAGDGLALELQVPVGAAA</sequence>
<dbReference type="OrthoDB" id="9797605at2"/>
<feature type="transmembrane region" description="Helical" evidence="4">
    <location>
        <begin position="111"/>
        <end position="130"/>
    </location>
</feature>
<dbReference type="Pfam" id="PF07730">
    <property type="entry name" value="HisKA_3"/>
    <property type="match status" value="1"/>
</dbReference>
<dbReference type="EMBL" id="JSAB01000125">
    <property type="protein sequence ID" value="RNF30308.1"/>
    <property type="molecule type" value="Genomic_DNA"/>
</dbReference>
<proteinExistence type="predicted"/>
<keyword evidence="4" id="KW-0472">Membrane</keyword>
<dbReference type="GO" id="GO:0000155">
    <property type="term" value="F:phosphorelay sensor kinase activity"/>
    <property type="evidence" value="ECO:0007669"/>
    <property type="project" value="InterPro"/>
</dbReference>
<feature type="transmembrane region" description="Helical" evidence="4">
    <location>
        <begin position="20"/>
        <end position="39"/>
    </location>
</feature>
<dbReference type="Pfam" id="PF13581">
    <property type="entry name" value="HATPase_c_2"/>
    <property type="match status" value="1"/>
</dbReference>
<dbReference type="PANTHER" id="PTHR24421">
    <property type="entry name" value="NITRATE/NITRITE SENSOR PROTEIN NARX-RELATED"/>
    <property type="match status" value="1"/>
</dbReference>
<keyword evidence="4" id="KW-1133">Transmembrane helix</keyword>
<evidence type="ECO:0000313" key="7">
    <source>
        <dbReference type="EMBL" id="RNF30308.1"/>
    </source>
</evidence>
<evidence type="ECO:0000259" key="5">
    <source>
        <dbReference type="Pfam" id="PF07730"/>
    </source>
</evidence>
<name>A0A422QK12_9BURK</name>
<keyword evidence="3" id="KW-0902">Two-component regulatory system</keyword>
<protein>
    <submittedName>
        <fullName evidence="7">Histidine kinase</fullName>
    </submittedName>
</protein>
<dbReference type="Proteomes" id="UP000283254">
    <property type="component" value="Unassembled WGS sequence"/>
</dbReference>
<evidence type="ECO:0000259" key="6">
    <source>
        <dbReference type="Pfam" id="PF13581"/>
    </source>
</evidence>
<keyword evidence="4" id="KW-0812">Transmembrane</keyword>
<keyword evidence="2 7" id="KW-0418">Kinase</keyword>
<comment type="caution">
    <text evidence="7">The sequence shown here is derived from an EMBL/GenBank/DDBJ whole genome shotgun (WGS) entry which is preliminary data.</text>
</comment>
<dbReference type="SUPFAM" id="SSF55874">
    <property type="entry name" value="ATPase domain of HSP90 chaperone/DNA topoisomerase II/histidine kinase"/>
    <property type="match status" value="1"/>
</dbReference>